<keyword evidence="10 12" id="KW-0067">ATP-binding</keyword>
<comment type="subcellular location">
    <subcellularLocation>
        <location evidence="1">Cytoplasm</location>
        <location evidence="1">Cytosol</location>
    </subcellularLocation>
</comment>
<dbReference type="GO" id="GO:0005829">
    <property type="term" value="C:cytosol"/>
    <property type="evidence" value="ECO:0007669"/>
    <property type="project" value="UniProtKB-SubCell"/>
</dbReference>
<evidence type="ECO:0000256" key="11">
    <source>
        <dbReference type="ARBA" id="ARBA00023268"/>
    </source>
</evidence>
<evidence type="ECO:0000256" key="12">
    <source>
        <dbReference type="HAMAP-Rule" id="MF_03049"/>
    </source>
</evidence>
<feature type="binding site" evidence="12">
    <location>
        <begin position="66"/>
        <end position="70"/>
    </location>
    <ligand>
        <name>ATP</name>
        <dbReference type="ChEBI" id="CHEBI:30616"/>
    </ligand>
</feature>
<dbReference type="PROSITE" id="PS50206">
    <property type="entry name" value="RHODANESE_3"/>
    <property type="match status" value="1"/>
</dbReference>
<dbReference type="HAMAP" id="MF_03049">
    <property type="entry name" value="MOCS3_Uba4"/>
    <property type="match status" value="1"/>
</dbReference>
<dbReference type="Pfam" id="PF00899">
    <property type="entry name" value="ThiF"/>
    <property type="match status" value="1"/>
</dbReference>
<evidence type="ECO:0000256" key="4">
    <source>
        <dbReference type="ARBA" id="ARBA00022694"/>
    </source>
</evidence>
<feature type="binding site" evidence="12">
    <location>
        <position position="172"/>
    </location>
    <ligand>
        <name>Zn(2+)</name>
        <dbReference type="ChEBI" id="CHEBI:29105"/>
    </ligand>
</feature>
<dbReference type="GO" id="GO:0032447">
    <property type="term" value="P:protein urmylation"/>
    <property type="evidence" value="ECO:0007669"/>
    <property type="project" value="TreeGrafter"/>
</dbReference>
<dbReference type="SUPFAM" id="SSF69572">
    <property type="entry name" value="Activating enzymes of the ubiquitin-like proteins"/>
    <property type="match status" value="1"/>
</dbReference>
<feature type="active site" description="Glycyl thioester intermediate; for adenylyltransferase activity" evidence="12">
    <location>
        <position position="186"/>
    </location>
</feature>
<keyword evidence="15" id="KW-1185">Reference proteome</keyword>
<feature type="binding site" evidence="12">
    <location>
        <position position="83"/>
    </location>
    <ligand>
        <name>ATP</name>
        <dbReference type="ChEBI" id="CHEBI:30616"/>
    </ligand>
</feature>
<dbReference type="SMART" id="SM00450">
    <property type="entry name" value="RHOD"/>
    <property type="match status" value="1"/>
</dbReference>
<dbReference type="AlphaFoldDB" id="A0A0C3MLL0"/>
<organism evidence="14 15">
    <name type="scientific">Tulasnella calospora MUT 4182</name>
    <dbReference type="NCBI Taxonomy" id="1051891"/>
    <lineage>
        <taxon>Eukaryota</taxon>
        <taxon>Fungi</taxon>
        <taxon>Dikarya</taxon>
        <taxon>Basidiomycota</taxon>
        <taxon>Agaricomycotina</taxon>
        <taxon>Agaricomycetes</taxon>
        <taxon>Cantharellales</taxon>
        <taxon>Tulasnellaceae</taxon>
        <taxon>Tulasnella</taxon>
    </lineage>
</organism>
<feature type="domain" description="Rhodanese" evidence="13">
    <location>
        <begin position="296"/>
        <end position="387"/>
    </location>
</feature>
<gene>
    <name evidence="12" type="primary">UBA4</name>
    <name evidence="14" type="ORF">M407DRAFT_13392</name>
</gene>
<dbReference type="InterPro" id="IPR035985">
    <property type="entry name" value="Ubiquitin-activating_enz"/>
</dbReference>
<keyword evidence="11 12" id="KW-0511">Multifunctional enzyme</keyword>
<dbReference type="InterPro" id="IPR028885">
    <property type="entry name" value="MOCS3/Uba4"/>
</dbReference>
<feature type="binding site" evidence="12">
    <location>
        <begin position="127"/>
        <end position="128"/>
    </location>
    <ligand>
        <name>ATP</name>
        <dbReference type="ChEBI" id="CHEBI:30616"/>
    </ligand>
</feature>
<evidence type="ECO:0000256" key="1">
    <source>
        <dbReference type="ARBA" id="ARBA00004514"/>
    </source>
</evidence>
<dbReference type="GO" id="GO:0002143">
    <property type="term" value="P:tRNA wobble position uridine thiolation"/>
    <property type="evidence" value="ECO:0007669"/>
    <property type="project" value="InterPro"/>
</dbReference>
<dbReference type="STRING" id="1051891.A0A0C3MLL0"/>
<evidence type="ECO:0000256" key="10">
    <source>
        <dbReference type="ARBA" id="ARBA00022840"/>
    </source>
</evidence>
<evidence type="ECO:0000256" key="8">
    <source>
        <dbReference type="ARBA" id="ARBA00022786"/>
    </source>
</evidence>
<evidence type="ECO:0000256" key="3">
    <source>
        <dbReference type="ARBA" id="ARBA00022679"/>
    </source>
</evidence>
<dbReference type="EMBL" id="KN822942">
    <property type="protein sequence ID" value="KIO34587.1"/>
    <property type="molecule type" value="Genomic_DNA"/>
</dbReference>
<keyword evidence="5" id="KW-0548">Nucleotidyltransferase</keyword>
<dbReference type="Gene3D" id="3.40.250.10">
    <property type="entry name" value="Rhodanese-like domain"/>
    <property type="match status" value="1"/>
</dbReference>
<dbReference type="CDD" id="cd00757">
    <property type="entry name" value="ThiF_MoeB_HesA_family"/>
    <property type="match status" value="1"/>
</dbReference>
<feature type="binding site" evidence="12">
    <location>
        <position position="38"/>
    </location>
    <ligand>
        <name>ATP</name>
        <dbReference type="ChEBI" id="CHEBI:30616"/>
    </ligand>
</feature>
<dbReference type="FunFam" id="3.40.50.720:FF:000033">
    <property type="entry name" value="Adenylyltransferase and sulfurtransferase MOCS3"/>
    <property type="match status" value="1"/>
</dbReference>
<dbReference type="GO" id="GO:0005524">
    <property type="term" value="F:ATP binding"/>
    <property type="evidence" value="ECO:0007669"/>
    <property type="project" value="UniProtKB-KW"/>
</dbReference>
<reference evidence="14 15" key="1">
    <citation type="submission" date="2014-04" db="EMBL/GenBank/DDBJ databases">
        <authorList>
            <consortium name="DOE Joint Genome Institute"/>
            <person name="Kuo A."/>
            <person name="Girlanda M."/>
            <person name="Perotto S."/>
            <person name="Kohler A."/>
            <person name="Nagy L.G."/>
            <person name="Floudas D."/>
            <person name="Copeland A."/>
            <person name="Barry K.W."/>
            <person name="Cichocki N."/>
            <person name="Veneault-Fourrey C."/>
            <person name="LaButti K."/>
            <person name="Lindquist E.A."/>
            <person name="Lipzen A."/>
            <person name="Lundell T."/>
            <person name="Morin E."/>
            <person name="Murat C."/>
            <person name="Sun H."/>
            <person name="Tunlid A."/>
            <person name="Henrissat B."/>
            <person name="Grigoriev I.V."/>
            <person name="Hibbett D.S."/>
            <person name="Martin F."/>
            <person name="Nordberg H.P."/>
            <person name="Cantor M.N."/>
            <person name="Hua S.X."/>
        </authorList>
    </citation>
    <scope>NUCLEOTIDE SEQUENCE [LARGE SCALE GENOMIC DNA]</scope>
    <source>
        <strain evidence="14 15">MUT 4182</strain>
    </source>
</reference>
<comment type="similarity">
    <text evidence="12">In the N-terminal section; belongs to the HesA/MoeB/ThiF family. UBA4 subfamily.</text>
</comment>
<dbReference type="GO" id="GO:0046872">
    <property type="term" value="F:metal ion binding"/>
    <property type="evidence" value="ECO:0007669"/>
    <property type="project" value="UniProtKB-KW"/>
</dbReference>
<comment type="cofactor">
    <cofactor evidence="12">
        <name>Zn(2+)</name>
        <dbReference type="ChEBI" id="CHEBI:29105"/>
    </cofactor>
    <text evidence="12">Binds 1 zinc ion per subunit.</text>
</comment>
<evidence type="ECO:0000256" key="2">
    <source>
        <dbReference type="ARBA" id="ARBA00022490"/>
    </source>
</evidence>
<sequence>MALHEYRRYGRQMVLDGIGLSGQLKLKKSSVLVVGAGGLGCPAIQYLAAAGVGTLGIVDHDVVELSNLQRQILHSDTTIGLPKAESAKAASERLQPMIKVVSHACSLNAANARAILSKYDIILDCTDNLPTRYLLSDTAVLVGKPLVSGAALKFDGQLCVYNLGNTGPCYRCIFPKPPKRDGEGTCEEVGVLGVVTGVIGTLQAMEAIKIITGLRDEQPSLLIFSALSSPSFRTMKLRSRRPDCPGCGGDPSTRDRFVNEQDYVSFCGGEAPNLEETGKVNIGGRIKPNALSESLKGTSPTVIDVRSPTEFSICHLPGSTNVPLSVLKREPTAHISQIGDTFVVCRLGNDSQTAANILRSVSSDPSKVFDLIGGLRAWSKEVDPMFPIY</sequence>
<dbReference type="Pfam" id="PF00581">
    <property type="entry name" value="Rhodanese"/>
    <property type="match status" value="1"/>
</dbReference>
<feature type="binding site" evidence="12">
    <location>
        <position position="244"/>
    </location>
    <ligand>
        <name>Zn(2+)</name>
        <dbReference type="ChEBI" id="CHEBI:29105"/>
    </ligand>
</feature>
<evidence type="ECO:0000256" key="9">
    <source>
        <dbReference type="ARBA" id="ARBA00022833"/>
    </source>
</evidence>
<dbReference type="GO" id="GO:0070566">
    <property type="term" value="F:adenylyltransferase activity"/>
    <property type="evidence" value="ECO:0007669"/>
    <property type="project" value="InterPro"/>
</dbReference>
<dbReference type="Proteomes" id="UP000054248">
    <property type="component" value="Unassembled WGS sequence"/>
</dbReference>
<reference evidence="15" key="2">
    <citation type="submission" date="2015-01" db="EMBL/GenBank/DDBJ databases">
        <title>Evolutionary Origins and Diversification of the Mycorrhizal Mutualists.</title>
        <authorList>
            <consortium name="DOE Joint Genome Institute"/>
            <consortium name="Mycorrhizal Genomics Consortium"/>
            <person name="Kohler A."/>
            <person name="Kuo A."/>
            <person name="Nagy L.G."/>
            <person name="Floudas D."/>
            <person name="Copeland A."/>
            <person name="Barry K.W."/>
            <person name="Cichocki N."/>
            <person name="Veneault-Fourrey C."/>
            <person name="LaButti K."/>
            <person name="Lindquist E.A."/>
            <person name="Lipzen A."/>
            <person name="Lundell T."/>
            <person name="Morin E."/>
            <person name="Murat C."/>
            <person name="Riley R."/>
            <person name="Ohm R."/>
            <person name="Sun H."/>
            <person name="Tunlid A."/>
            <person name="Henrissat B."/>
            <person name="Grigoriev I.V."/>
            <person name="Hibbett D.S."/>
            <person name="Martin F."/>
        </authorList>
    </citation>
    <scope>NUCLEOTIDE SEQUENCE [LARGE SCALE GENOMIC DNA]</scope>
    <source>
        <strain evidence="15">MUT 4182</strain>
    </source>
</reference>
<keyword evidence="2 12" id="KW-0963">Cytoplasm</keyword>
<keyword evidence="9 12" id="KW-0862">Zinc</keyword>
<feature type="binding site" evidence="12">
    <location>
        <position position="247"/>
    </location>
    <ligand>
        <name>Zn(2+)</name>
        <dbReference type="ChEBI" id="CHEBI:29105"/>
    </ligand>
</feature>
<dbReference type="UniPathway" id="UPA00988"/>
<dbReference type="Gene3D" id="3.40.50.720">
    <property type="entry name" value="NAD(P)-binding Rossmann-like Domain"/>
    <property type="match status" value="1"/>
</dbReference>
<dbReference type="GO" id="GO:0042292">
    <property type="term" value="F:URM1 activating enzyme activity"/>
    <property type="evidence" value="ECO:0007669"/>
    <property type="project" value="TreeGrafter"/>
</dbReference>
<dbReference type="InterPro" id="IPR036873">
    <property type="entry name" value="Rhodanese-like_dom_sf"/>
</dbReference>
<feature type="binding site" evidence="12">
    <location>
        <position position="59"/>
    </location>
    <ligand>
        <name>ATP</name>
        <dbReference type="ChEBI" id="CHEBI:30616"/>
    </ligand>
</feature>
<evidence type="ECO:0000313" key="15">
    <source>
        <dbReference type="Proteomes" id="UP000054248"/>
    </source>
</evidence>
<dbReference type="OrthoDB" id="10261062at2759"/>
<keyword evidence="3 12" id="KW-0808">Transferase</keyword>
<feature type="active site" description="Cysteine persulfide intermediate; for sulfurtransferase activity" evidence="12">
    <location>
        <position position="345"/>
    </location>
</feature>
<evidence type="ECO:0000256" key="5">
    <source>
        <dbReference type="ARBA" id="ARBA00022695"/>
    </source>
</evidence>
<name>A0A0C3MLL0_9AGAM</name>
<dbReference type="InterPro" id="IPR045886">
    <property type="entry name" value="ThiF/MoeB/HesA"/>
</dbReference>
<accession>A0A0C3MLL0</accession>
<comment type="pathway">
    <text evidence="12">tRNA modification; 5-methoxycarbonylmethyl-2-thiouridine-tRNA biosynthesis.</text>
</comment>
<evidence type="ECO:0000313" key="14">
    <source>
        <dbReference type="EMBL" id="KIO34587.1"/>
    </source>
</evidence>
<dbReference type="GO" id="GO:0004792">
    <property type="term" value="F:thiosulfate-cyanide sulfurtransferase activity"/>
    <property type="evidence" value="ECO:0007669"/>
    <property type="project" value="TreeGrafter"/>
</dbReference>
<evidence type="ECO:0000256" key="6">
    <source>
        <dbReference type="ARBA" id="ARBA00022723"/>
    </source>
</evidence>
<evidence type="ECO:0000259" key="13">
    <source>
        <dbReference type="PROSITE" id="PS50206"/>
    </source>
</evidence>
<dbReference type="InterPro" id="IPR001763">
    <property type="entry name" value="Rhodanese-like_dom"/>
</dbReference>
<protein>
    <recommendedName>
        <fullName evidence="13">Rhodanese domain-containing protein</fullName>
    </recommendedName>
</protein>
<dbReference type="NCBIfam" id="NF004281">
    <property type="entry name" value="PRK05690.1"/>
    <property type="match status" value="1"/>
</dbReference>
<keyword evidence="8" id="KW-0833">Ubl conjugation pathway</keyword>
<keyword evidence="4 12" id="KW-0819">tRNA processing</keyword>
<dbReference type="PANTHER" id="PTHR10953">
    <property type="entry name" value="UBIQUITIN-ACTIVATING ENZYME E1"/>
    <property type="match status" value="1"/>
</dbReference>
<feature type="binding site" evidence="12">
    <location>
        <position position="169"/>
    </location>
    <ligand>
        <name>Zn(2+)</name>
        <dbReference type="ChEBI" id="CHEBI:29105"/>
    </ligand>
</feature>
<dbReference type="InterPro" id="IPR000594">
    <property type="entry name" value="ThiF_NAD_FAD-bd"/>
</dbReference>
<keyword evidence="6 12" id="KW-0479">Metal-binding</keyword>
<evidence type="ECO:0000256" key="7">
    <source>
        <dbReference type="ARBA" id="ARBA00022741"/>
    </source>
</evidence>
<dbReference type="PANTHER" id="PTHR10953:SF102">
    <property type="entry name" value="ADENYLYLTRANSFERASE AND SULFURTRANSFERASE MOCS3"/>
    <property type="match status" value="1"/>
</dbReference>
<proteinExistence type="inferred from homology"/>
<keyword evidence="7 12" id="KW-0547">Nucleotide-binding</keyword>
<dbReference type="HOGENOM" id="CLU_013325_1_2_1"/>